<sequence length="367" mass="37574">MRSSFVAFCVFAIYVSSSSCASSFARRDGGISYPNAALENVDHSSENYPTESSSDQAPPKPMDKTDPKPMDKTDPKPMDKTDPKPMDKPDTKPTWTPPPADVKNQGTENPDYPTWGGAMNNDGKKDQPAVSSPLAKGPKDDSKDQAPPAEGVSYPTGGSTGETKQDAPPAAKPDAQEQSDYPTNATGAGSSNPWTAPMDKNLTSTPGSGNASTGTDVSPTMKCQEYAEANTTHASCDKNPAIVCTGGCTGPKIAHNCQLNATSPNTTQTCTIAYGRSSASSYVCTNDDGAYSCTGLSTGEATCTGCVDASSVNSTTSPDGTPSGSGSSSNETSPDGSSESGASTGFISPLNAIFTVAFTVAGSAVLL</sequence>
<keyword evidence="2" id="KW-0732">Signal</keyword>
<protein>
    <submittedName>
        <fullName evidence="3">Secreted protein</fullName>
    </submittedName>
</protein>
<reference evidence="4" key="1">
    <citation type="journal article" date="2011" name="Proc. Natl. Acad. Sci. U.S.A.">
        <title>Obligate biotrophy features unraveled by the genomic analysis of rust fungi.</title>
        <authorList>
            <person name="Duplessis S."/>
            <person name="Cuomo C.A."/>
            <person name="Lin Y.-C."/>
            <person name="Aerts A."/>
            <person name="Tisserant E."/>
            <person name="Veneault-Fourrey C."/>
            <person name="Joly D.L."/>
            <person name="Hacquard S."/>
            <person name="Amselem J."/>
            <person name="Cantarel B.L."/>
            <person name="Chiu R."/>
            <person name="Coutinho P.M."/>
            <person name="Feau N."/>
            <person name="Field M."/>
            <person name="Frey P."/>
            <person name="Gelhaye E."/>
            <person name="Goldberg J."/>
            <person name="Grabherr M.G."/>
            <person name="Kodira C.D."/>
            <person name="Kohler A."/>
            <person name="Kuees U."/>
            <person name="Lindquist E.A."/>
            <person name="Lucas S.M."/>
            <person name="Mago R."/>
            <person name="Mauceli E."/>
            <person name="Morin E."/>
            <person name="Murat C."/>
            <person name="Pangilinan J.L."/>
            <person name="Park R."/>
            <person name="Pearson M."/>
            <person name="Quesneville H."/>
            <person name="Rouhier N."/>
            <person name="Sakthikumar S."/>
            <person name="Salamov A.A."/>
            <person name="Schmutz J."/>
            <person name="Selles B."/>
            <person name="Shapiro H."/>
            <person name="Tanguay P."/>
            <person name="Tuskan G.A."/>
            <person name="Henrissat B."/>
            <person name="Van de Peer Y."/>
            <person name="Rouze P."/>
            <person name="Ellis J.G."/>
            <person name="Dodds P.N."/>
            <person name="Schein J.E."/>
            <person name="Zhong S."/>
            <person name="Hamelin R.C."/>
            <person name="Grigoriev I.V."/>
            <person name="Szabo L.J."/>
            <person name="Martin F."/>
        </authorList>
    </citation>
    <scope>NUCLEOTIDE SEQUENCE [LARGE SCALE GENOMIC DNA]</scope>
    <source>
        <strain evidence="4">98AG31 / pathotype 3-4-7</strain>
    </source>
</reference>
<dbReference type="GeneID" id="18932908"/>
<dbReference type="HOGENOM" id="CLU_754552_0_0_1"/>
<evidence type="ECO:0000313" key="4">
    <source>
        <dbReference type="Proteomes" id="UP000001072"/>
    </source>
</evidence>
<feature type="region of interest" description="Disordered" evidence="1">
    <location>
        <begin position="26"/>
        <end position="217"/>
    </location>
</feature>
<evidence type="ECO:0000256" key="1">
    <source>
        <dbReference type="SAM" id="MobiDB-lite"/>
    </source>
</evidence>
<feature type="compositionally biased region" description="Polar residues" evidence="1">
    <location>
        <begin position="201"/>
        <end position="217"/>
    </location>
</feature>
<name>F4REJ4_MELLP</name>
<feature type="compositionally biased region" description="Low complexity" evidence="1">
    <location>
        <begin position="313"/>
        <end position="340"/>
    </location>
</feature>
<feature type="signal peptide" evidence="2">
    <location>
        <begin position="1"/>
        <end position="20"/>
    </location>
</feature>
<dbReference type="EMBL" id="GL883098">
    <property type="protein sequence ID" value="EGG09105.1"/>
    <property type="molecule type" value="Genomic_DNA"/>
</dbReference>
<dbReference type="RefSeq" id="XP_007407465.1">
    <property type="nucleotide sequence ID" value="XM_007407403.1"/>
</dbReference>
<feature type="compositionally biased region" description="Polar residues" evidence="1">
    <location>
        <begin position="46"/>
        <end position="56"/>
    </location>
</feature>
<feature type="compositionally biased region" description="Basic and acidic residues" evidence="1">
    <location>
        <begin position="61"/>
        <end position="91"/>
    </location>
</feature>
<dbReference type="InParanoid" id="F4REJ4"/>
<feature type="compositionally biased region" description="Polar residues" evidence="1">
    <location>
        <begin position="178"/>
        <end position="194"/>
    </location>
</feature>
<evidence type="ECO:0000256" key="2">
    <source>
        <dbReference type="SAM" id="SignalP"/>
    </source>
</evidence>
<feature type="region of interest" description="Disordered" evidence="1">
    <location>
        <begin position="313"/>
        <end position="342"/>
    </location>
</feature>
<proteinExistence type="predicted"/>
<dbReference type="OrthoDB" id="2507469at2759"/>
<accession>F4REJ4</accession>
<gene>
    <name evidence="3" type="ORF">MELLADRAFT_77195</name>
</gene>
<dbReference type="VEuPathDB" id="FungiDB:MELLADRAFT_77195"/>
<evidence type="ECO:0000313" key="3">
    <source>
        <dbReference type="EMBL" id="EGG09105.1"/>
    </source>
</evidence>
<organism evidence="4">
    <name type="scientific">Melampsora larici-populina (strain 98AG31 / pathotype 3-4-7)</name>
    <name type="common">Poplar leaf rust fungus</name>
    <dbReference type="NCBI Taxonomy" id="747676"/>
    <lineage>
        <taxon>Eukaryota</taxon>
        <taxon>Fungi</taxon>
        <taxon>Dikarya</taxon>
        <taxon>Basidiomycota</taxon>
        <taxon>Pucciniomycotina</taxon>
        <taxon>Pucciniomycetes</taxon>
        <taxon>Pucciniales</taxon>
        <taxon>Melampsoraceae</taxon>
        <taxon>Melampsora</taxon>
    </lineage>
</organism>
<feature type="chain" id="PRO_5003317561" evidence="2">
    <location>
        <begin position="21"/>
        <end position="367"/>
    </location>
</feature>
<keyword evidence="4" id="KW-1185">Reference proteome</keyword>
<dbReference type="Proteomes" id="UP000001072">
    <property type="component" value="Unassembled WGS sequence"/>
</dbReference>
<dbReference type="AlphaFoldDB" id="F4REJ4"/>
<dbReference type="KEGG" id="mlr:MELLADRAFT_77195"/>
<dbReference type="PROSITE" id="PS51257">
    <property type="entry name" value="PROKAR_LIPOPROTEIN"/>
    <property type="match status" value="1"/>
</dbReference>